<feature type="domain" description="Chalcone isomerase" evidence="1">
    <location>
        <begin position="52"/>
        <end position="187"/>
    </location>
</feature>
<dbReference type="GO" id="GO:0016853">
    <property type="term" value="F:isomerase activity"/>
    <property type="evidence" value="ECO:0007669"/>
    <property type="project" value="UniProtKB-KW"/>
</dbReference>
<keyword evidence="3" id="KW-1185">Reference proteome</keyword>
<proteinExistence type="predicted"/>
<dbReference type="Pfam" id="PF16036">
    <property type="entry name" value="Chalcone_3"/>
    <property type="match status" value="1"/>
</dbReference>
<name>A0ABV5HKY5_9VIBR</name>
<dbReference type="RefSeq" id="WP_390190299.1">
    <property type="nucleotide sequence ID" value="NZ_JBHMEP010000001.1"/>
</dbReference>
<dbReference type="EMBL" id="JBHMEP010000001">
    <property type="protein sequence ID" value="MFB9134412.1"/>
    <property type="molecule type" value="Genomic_DNA"/>
</dbReference>
<reference evidence="2 3" key="1">
    <citation type="submission" date="2024-09" db="EMBL/GenBank/DDBJ databases">
        <authorList>
            <person name="Sun Q."/>
            <person name="Mori K."/>
        </authorList>
    </citation>
    <scope>NUCLEOTIDE SEQUENCE [LARGE SCALE GENOMIC DNA]</scope>
    <source>
        <strain evidence="2 3">CECT 8064</strain>
    </source>
</reference>
<gene>
    <name evidence="2" type="ORF">ACFFUV_05425</name>
</gene>
<evidence type="ECO:0000259" key="1">
    <source>
        <dbReference type="Pfam" id="PF16036"/>
    </source>
</evidence>
<protein>
    <submittedName>
        <fullName evidence="2">Chalcone isomerase family protein</fullName>
    </submittedName>
</protein>
<organism evidence="2 3">
    <name type="scientific">Vibrio olivae</name>
    <dbReference type="NCBI Taxonomy" id="1243002"/>
    <lineage>
        <taxon>Bacteria</taxon>
        <taxon>Pseudomonadati</taxon>
        <taxon>Pseudomonadota</taxon>
        <taxon>Gammaproteobacteria</taxon>
        <taxon>Vibrionales</taxon>
        <taxon>Vibrionaceae</taxon>
        <taxon>Vibrio</taxon>
    </lineage>
</organism>
<sequence length="190" mass="21362">MNKGVFAKFGIILCAVFFIVPIALSSPPSIQKDRNNIEGWQGWPMVGEAELSVFVFDIYRSTLFTPSGKYLPQGVNEPLALSITYLRDISSTKLLEATAEQWQKLGFNQQQVSSWIPVLEGIFPDVEPGDTLTYLSQGKYGHFIFKPKNQAQESVGDIDNQELSQAFLSIWLSPNTTYPKLRKQLIGEQK</sequence>
<dbReference type="InterPro" id="IPR016087">
    <property type="entry name" value="Chalcone_isomerase"/>
</dbReference>
<comment type="caution">
    <text evidence="2">The sequence shown here is derived from an EMBL/GenBank/DDBJ whole genome shotgun (WGS) entry which is preliminary data.</text>
</comment>
<dbReference type="Proteomes" id="UP001589645">
    <property type="component" value="Unassembled WGS sequence"/>
</dbReference>
<evidence type="ECO:0000313" key="2">
    <source>
        <dbReference type="EMBL" id="MFB9134412.1"/>
    </source>
</evidence>
<evidence type="ECO:0000313" key="3">
    <source>
        <dbReference type="Proteomes" id="UP001589645"/>
    </source>
</evidence>
<accession>A0ABV5HKY5</accession>
<keyword evidence="2" id="KW-0413">Isomerase</keyword>